<dbReference type="Proteomes" id="UP000266841">
    <property type="component" value="Unassembled WGS sequence"/>
</dbReference>
<sequence>AGSADPPSYRGGSPTTRRPSRRDGPPPQDGPRRPEIKGILKKRGAPIPITQFGRPVLQFHEDDGGDGGGDGASDSDGGTGMDESDPDMTEEKSSRSAPRALATGGNRDDDRSAYSSATQTTLGTARSGLRSGKWAAANERALAAQAGHVDDDEGDDEDGTEYDYEDPEYDALSAASDEHTLKSAADARFDRSRSHFLRTADLGLTQDTIYAEQFLEDERTKPEPHYHHPSPHPPPGVQFNIDENWVSVDDGRGGHSHIAPQAVDALVAMGYRAASDPMMWTPTSKTRKYMTEKELRFDDIPIPGSVDEGVGGPDDGDCLVWSGKFPHKPGHRQHDGGGARRPSHGQRARRGVQQEQHRAGRRARPERRDRPRLVSVLGTTEEEAHRRGNGGSDDRRRQRRHGVRERLRRERRGRGDRGGDRARQRRPVGPDRPDVRVEEAPVVVRRRDEAGQDAEQAAAHPPRPRVLHATALQGAHGRAGGRVHNRRQGDNAGVRGRAGGQGGHEVRDTHQRPHNTEAAQAQEGRGRRGVLVGGVLVEGQEEGEPVQDRVPADHGEPHQVGDDTEDDREEGRAERRCEFRVGHKGAVDISRVADRDIGIDLHVQHISVESSSLVR</sequence>
<feature type="region of interest" description="Disordered" evidence="1">
    <location>
        <begin position="1"/>
        <end position="180"/>
    </location>
</feature>
<organism evidence="2 3">
    <name type="scientific">Thalassiosira oceanica</name>
    <name type="common">Marine diatom</name>
    <dbReference type="NCBI Taxonomy" id="159749"/>
    <lineage>
        <taxon>Eukaryota</taxon>
        <taxon>Sar</taxon>
        <taxon>Stramenopiles</taxon>
        <taxon>Ochrophyta</taxon>
        <taxon>Bacillariophyta</taxon>
        <taxon>Coscinodiscophyceae</taxon>
        <taxon>Thalassiosirophycidae</taxon>
        <taxon>Thalassiosirales</taxon>
        <taxon>Thalassiosiraceae</taxon>
        <taxon>Thalassiosira</taxon>
    </lineage>
</organism>
<reference evidence="2 3" key="1">
    <citation type="journal article" date="2012" name="Genome Biol.">
        <title>Genome and low-iron response of an oceanic diatom adapted to chronic iron limitation.</title>
        <authorList>
            <person name="Lommer M."/>
            <person name="Specht M."/>
            <person name="Roy A.S."/>
            <person name="Kraemer L."/>
            <person name="Andreson R."/>
            <person name="Gutowska M.A."/>
            <person name="Wolf J."/>
            <person name="Bergner S.V."/>
            <person name="Schilhabel M.B."/>
            <person name="Klostermeier U.C."/>
            <person name="Beiko R.G."/>
            <person name="Rosenstiel P."/>
            <person name="Hippler M."/>
            <person name="Laroche J."/>
        </authorList>
    </citation>
    <scope>NUCLEOTIDE SEQUENCE [LARGE SCALE GENOMIC DNA]</scope>
    <source>
        <strain evidence="2 3">CCMP1005</strain>
    </source>
</reference>
<evidence type="ECO:0000256" key="1">
    <source>
        <dbReference type="SAM" id="MobiDB-lite"/>
    </source>
</evidence>
<dbReference type="OrthoDB" id="42483at2759"/>
<feature type="compositionally biased region" description="Basic and acidic residues" evidence="1">
    <location>
        <begin position="382"/>
        <end position="396"/>
    </location>
</feature>
<feature type="region of interest" description="Disordered" evidence="1">
    <location>
        <begin position="299"/>
        <end position="528"/>
    </location>
</feature>
<dbReference type="AlphaFoldDB" id="K0R065"/>
<feature type="compositionally biased region" description="Basic and acidic residues" evidence="1">
    <location>
        <begin position="504"/>
        <end position="515"/>
    </location>
</feature>
<feature type="compositionally biased region" description="Low complexity" evidence="1">
    <location>
        <begin position="135"/>
        <end position="146"/>
    </location>
</feature>
<dbReference type="eggNOG" id="ENOG502RWW0">
    <property type="taxonomic scope" value="Eukaryota"/>
</dbReference>
<evidence type="ECO:0000313" key="3">
    <source>
        <dbReference type="Proteomes" id="UP000266841"/>
    </source>
</evidence>
<feature type="compositionally biased region" description="Basic and acidic residues" evidence="1">
    <location>
        <begin position="546"/>
        <end position="561"/>
    </location>
</feature>
<name>K0R065_THAOC</name>
<accession>K0R065</accession>
<gene>
    <name evidence="2" type="ORF">THAOC_37436</name>
</gene>
<comment type="caution">
    <text evidence="2">The sequence shown here is derived from an EMBL/GenBank/DDBJ whole genome shotgun (WGS) entry which is preliminary data.</text>
</comment>
<feature type="compositionally biased region" description="Polar residues" evidence="1">
    <location>
        <begin position="113"/>
        <end position="124"/>
    </location>
</feature>
<feature type="non-terminal residue" evidence="2">
    <location>
        <position position="1"/>
    </location>
</feature>
<feature type="compositionally biased region" description="Acidic residues" evidence="1">
    <location>
        <begin position="150"/>
        <end position="169"/>
    </location>
</feature>
<feature type="region of interest" description="Disordered" evidence="1">
    <location>
        <begin position="540"/>
        <end position="574"/>
    </location>
</feature>
<evidence type="ECO:0000313" key="2">
    <source>
        <dbReference type="EMBL" id="EJK44059.1"/>
    </source>
</evidence>
<feature type="compositionally biased region" description="Basic and acidic residues" evidence="1">
    <location>
        <begin position="404"/>
        <end position="450"/>
    </location>
</feature>
<protein>
    <submittedName>
        <fullName evidence="2">Uncharacterized protein</fullName>
    </submittedName>
</protein>
<feature type="compositionally biased region" description="Basic residues" evidence="1">
    <location>
        <begin position="341"/>
        <end position="350"/>
    </location>
</feature>
<keyword evidence="3" id="KW-1185">Reference proteome</keyword>
<dbReference type="EMBL" id="AGNL01050226">
    <property type="protein sequence ID" value="EJK44059.1"/>
    <property type="molecule type" value="Genomic_DNA"/>
</dbReference>
<proteinExistence type="predicted"/>